<dbReference type="RefSeq" id="WP_205459009.1">
    <property type="nucleotide sequence ID" value="NZ_JAFHKK010000012.1"/>
</dbReference>
<name>A0ABS2WS10_9BACT</name>
<dbReference type="Proteomes" id="UP000703590">
    <property type="component" value="Unassembled WGS sequence"/>
</dbReference>
<reference evidence="2 3" key="3">
    <citation type="submission" date="2021-02" db="EMBL/GenBank/DDBJ databases">
        <authorList>
            <person name="Merkel A.Y."/>
        </authorList>
    </citation>
    <scope>NUCLEOTIDE SEQUENCE [LARGE SCALE GENOMIC DNA]</scope>
    <source>
        <strain evidence="2 3">T05b</strain>
    </source>
</reference>
<dbReference type="InterPro" id="IPR002826">
    <property type="entry name" value="MptE-like"/>
</dbReference>
<evidence type="ECO:0000313" key="2">
    <source>
        <dbReference type="EMBL" id="MBN2964458.1"/>
    </source>
</evidence>
<keyword evidence="3" id="KW-1185">Reference proteome</keyword>
<evidence type="ECO:0000259" key="1">
    <source>
        <dbReference type="Pfam" id="PF01973"/>
    </source>
</evidence>
<comment type="caution">
    <text evidence="2">The sequence shown here is derived from an EMBL/GenBank/DDBJ whole genome shotgun (WGS) entry which is preliminary data.</text>
</comment>
<dbReference type="PANTHER" id="PTHR41786:SF1">
    <property type="entry name" value="6-HYDROXYMETHYLPTERIN DIPHOSPHOKINASE MPTE-LIKE DOMAIN-CONTAINING PROTEIN"/>
    <property type="match status" value="1"/>
</dbReference>
<dbReference type="EMBL" id="JAFHKK010000012">
    <property type="protein sequence ID" value="MBN2964458.1"/>
    <property type="molecule type" value="Genomic_DNA"/>
</dbReference>
<gene>
    <name evidence="2" type="ORF">JWV37_06680</name>
</gene>
<proteinExistence type="predicted"/>
<reference evidence="2 3" key="2">
    <citation type="submission" date="2021-02" db="EMBL/GenBank/DDBJ databases">
        <title>Sulfurospirillum tamanensis sp. nov.</title>
        <authorList>
            <person name="Frolova A."/>
            <person name="Merkel A."/>
            <person name="Slobodkin A."/>
        </authorList>
    </citation>
    <scope>NUCLEOTIDE SEQUENCE [LARGE SCALE GENOMIC DNA]</scope>
    <source>
        <strain evidence="2 3">T05b</strain>
    </source>
</reference>
<accession>A0ABS2WS10</accession>
<dbReference type="PANTHER" id="PTHR41786">
    <property type="entry name" value="MOTILITY ACCESSORY FACTOR MAF"/>
    <property type="match status" value="1"/>
</dbReference>
<sequence>MEFFETNLSVLDTHNPPLARRLRVVGELKHFEIFMDEGNVASLNAVHTTHFTPLYEGSPAQSVEEDTARYVAFDEHPFLYMYGLGNGMLIKTLLANPKHERIVVVEPEDELAFVVLHMVDFSAELQSGRLALFGQEEVNFPNALALFGHLKEQRYARVYDLHVTTEYYLKCHELALRTTNQVFLEALYHGINAAGNDPTDSLIGLKHHLVNLPKVLKTPPALELFKKLGTTEIAVLVSTGPSLTKQLPLLKRIAPYVRIVAADASFPVLYRAGIKPDVVVSIERVVESAKFFTELPKEAFEGVVFALTSLQHKEVLESIKGGTLQVSLRPLGYMMLTGPDEWGYIGLGMSAANMAYELIYHSKFKTCMLIGQDLAYGEDGTSHAEGHVFGSTNVKEKEADAWVEGWGGVGRVRTNHTWDMFRKFFEKDIAETKARMLTINATEGGASIYGAVEIPFAEAVALHVKQEKVKIPLELRYASQKDAVRIGAEVERKVEEMATYTQALLEETKALFLDVAAASEDEATSATVFEELMVRIEKVKERFEEPLFEKVVWHIAQSMMLSQEISLASLEVQKVETAAQQEEKTRALVEAYKSWLFAFAGIMDAILKTITFAKTRRLIDEVERIDVEVEGKVIDSFTCKELKPTFGRVFDVDMRGILYDMPDMHVGKAAVFKDAKTGKVLPEAFVSVITREDEKYNELSFMKSLEEPIDEEKIKDLYCPNAIGFLATEENLADEEFVGYIKELMERFPDVEFKGFCFGGNIKEFYEIFVDTKKCKALVVGHIESIATTIGFWIHNSKDVKTNAIIKVLPDNYGVLFCYFDGNFEKTIIDLENTYHQSNQLALKKYRLLFGDTKPWITNFYIETLYNGLFEEFGYKECKIDIHSTFKEFNILRISLCLSNFQFYKQLVKLRKLLK</sequence>
<organism evidence="2 3">
    <name type="scientific">Sulfurospirillum tamanense</name>
    <dbReference type="NCBI Taxonomy" id="2813362"/>
    <lineage>
        <taxon>Bacteria</taxon>
        <taxon>Pseudomonadati</taxon>
        <taxon>Campylobacterota</taxon>
        <taxon>Epsilonproteobacteria</taxon>
        <taxon>Campylobacterales</taxon>
        <taxon>Sulfurospirillaceae</taxon>
        <taxon>Sulfurospirillum</taxon>
    </lineage>
</organism>
<reference evidence="3" key="1">
    <citation type="submission" date="2021-02" db="EMBL/GenBank/DDBJ databases">
        <title>Sulfurospirillum tamanensis sp. nov.</title>
        <authorList>
            <person name="Merkel A.Y."/>
        </authorList>
    </citation>
    <scope>NUCLEOTIDE SEQUENCE [LARGE SCALE GENOMIC DNA]</scope>
    <source>
        <strain evidence="3">T05b</strain>
    </source>
</reference>
<evidence type="ECO:0000313" key="3">
    <source>
        <dbReference type="Proteomes" id="UP000703590"/>
    </source>
</evidence>
<dbReference type="Pfam" id="PF01973">
    <property type="entry name" value="MptE-like"/>
    <property type="match status" value="1"/>
</dbReference>
<protein>
    <submittedName>
        <fullName evidence="2">Motility associated factor glycosyltransferase family protein</fullName>
    </submittedName>
</protein>
<feature type="domain" description="6-hydroxymethylpterin diphosphokinase MptE-like" evidence="1">
    <location>
        <begin position="206"/>
        <end position="378"/>
    </location>
</feature>